<evidence type="ECO:0000256" key="1">
    <source>
        <dbReference type="SAM" id="MobiDB-lite"/>
    </source>
</evidence>
<dbReference type="SUPFAM" id="SSF50156">
    <property type="entry name" value="PDZ domain-like"/>
    <property type="match status" value="1"/>
</dbReference>
<proteinExistence type="predicted"/>
<dbReference type="InterPro" id="IPR016130">
    <property type="entry name" value="Tyr_Pase_AS"/>
</dbReference>
<dbReference type="InterPro" id="IPR000242">
    <property type="entry name" value="PTP_cat"/>
</dbReference>
<name>A0AAE1ZD02_SCHME</name>
<reference evidence="5" key="1">
    <citation type="submission" date="2022-04" db="EMBL/GenBank/DDBJ databases">
        <authorList>
            <person name="Xu L."/>
            <person name="Lv Z."/>
        </authorList>
    </citation>
    <scope>NUCLEOTIDE SEQUENCE</scope>
    <source>
        <strain evidence="5">LV_2022a</strain>
    </source>
</reference>
<dbReference type="PROSITE" id="PS50106">
    <property type="entry name" value="PDZ"/>
    <property type="match status" value="1"/>
</dbReference>
<dbReference type="GO" id="GO:0004725">
    <property type="term" value="F:protein tyrosine phosphatase activity"/>
    <property type="evidence" value="ECO:0007669"/>
    <property type="project" value="InterPro"/>
</dbReference>
<comment type="caution">
    <text evidence="5">The sequence shown here is derived from an EMBL/GenBank/DDBJ whole genome shotgun (WGS) entry which is preliminary data.</text>
</comment>
<feature type="domain" description="PDZ" evidence="4">
    <location>
        <begin position="1"/>
        <end position="52"/>
    </location>
</feature>
<dbReference type="PANTHER" id="PTHR45706:SF4">
    <property type="entry name" value="TYROSINE-PROTEIN PHOSPHATASE"/>
    <property type="match status" value="1"/>
</dbReference>
<dbReference type="Pfam" id="PF00595">
    <property type="entry name" value="PDZ"/>
    <property type="match status" value="1"/>
</dbReference>
<dbReference type="PRINTS" id="PR00700">
    <property type="entry name" value="PRTYPHPHTASE"/>
</dbReference>
<feature type="domain" description="Tyrosine-protein phosphatase" evidence="2">
    <location>
        <begin position="160"/>
        <end position="443"/>
    </location>
</feature>
<dbReference type="InterPro" id="IPR001478">
    <property type="entry name" value="PDZ"/>
</dbReference>
<dbReference type="PROSITE" id="PS00383">
    <property type="entry name" value="TYR_PHOSPHATASE_1"/>
    <property type="match status" value="1"/>
</dbReference>
<dbReference type="Gene3D" id="2.30.42.10">
    <property type="match status" value="1"/>
</dbReference>
<dbReference type="InterPro" id="IPR003595">
    <property type="entry name" value="Tyr_Pase_cat"/>
</dbReference>
<dbReference type="PROSITE" id="PS50056">
    <property type="entry name" value="TYR_PHOSPHATASE_2"/>
    <property type="match status" value="1"/>
</dbReference>
<evidence type="ECO:0008006" key="7">
    <source>
        <dbReference type="Google" id="ProtNLM"/>
    </source>
</evidence>
<dbReference type="InterPro" id="IPR029021">
    <property type="entry name" value="Prot-tyrosine_phosphatase-like"/>
</dbReference>
<dbReference type="InterPro" id="IPR000387">
    <property type="entry name" value="Tyr_Pase_dom"/>
</dbReference>
<feature type="domain" description="Tyrosine specific protein phosphatases" evidence="3">
    <location>
        <begin position="360"/>
        <end position="434"/>
    </location>
</feature>
<dbReference type="Pfam" id="PF00102">
    <property type="entry name" value="Y_phosphatase"/>
    <property type="match status" value="1"/>
</dbReference>
<keyword evidence="6" id="KW-1185">Reference proteome</keyword>
<accession>A0AAE1ZD02</accession>
<dbReference type="PROSITE" id="PS50055">
    <property type="entry name" value="TYR_PHOSPHATASE_PTP"/>
    <property type="match status" value="1"/>
</dbReference>
<evidence type="ECO:0000313" key="6">
    <source>
        <dbReference type="Proteomes" id="UP001292079"/>
    </source>
</evidence>
<evidence type="ECO:0000313" key="5">
    <source>
        <dbReference type="EMBL" id="KAK4471935.1"/>
    </source>
</evidence>
<dbReference type="EMBL" id="JALJAT010000003">
    <property type="protein sequence ID" value="KAK4471935.1"/>
    <property type="molecule type" value="Genomic_DNA"/>
</dbReference>
<dbReference type="Proteomes" id="UP001292079">
    <property type="component" value="Unassembled WGS sequence"/>
</dbReference>
<protein>
    <recommendedName>
        <fullName evidence="7">Tyrosine-protein phosphatase non-receptor type 4</fullName>
    </recommendedName>
</protein>
<dbReference type="Gene3D" id="3.90.190.10">
    <property type="entry name" value="Protein tyrosine phosphatase superfamily"/>
    <property type="match status" value="1"/>
</dbReference>
<organism evidence="5 6">
    <name type="scientific">Schistosoma mekongi</name>
    <name type="common">Parasitic worm</name>
    <dbReference type="NCBI Taxonomy" id="38744"/>
    <lineage>
        <taxon>Eukaryota</taxon>
        <taxon>Metazoa</taxon>
        <taxon>Spiralia</taxon>
        <taxon>Lophotrochozoa</taxon>
        <taxon>Platyhelminthes</taxon>
        <taxon>Trematoda</taxon>
        <taxon>Digenea</taxon>
        <taxon>Strigeidida</taxon>
        <taxon>Schistosomatoidea</taxon>
        <taxon>Schistosomatidae</taxon>
        <taxon>Schistosoma</taxon>
    </lineage>
</organism>
<dbReference type="AlphaFoldDB" id="A0AAE1ZD02"/>
<dbReference type="PANTHER" id="PTHR45706">
    <property type="entry name" value="TYROSINE-PROTEIN PHOSPHATASE"/>
    <property type="match status" value="1"/>
</dbReference>
<sequence length="463" mass="52806">MPIIVSRVGANMPADLCIPRLSEGDQILFINHKDVSNQTHLQVVNMIRTASEQPYGTLELLVKPSDYVTDDVNDDNPIPDSGDAPPIPPRSYQSSIRRSSLSLEKIERNSKRLTRFSLKSTFHNAIDRDHTNNVQRNSFSGSALLDSMIELETHLADGSLLNQFEHLPRRKSGLTMNVSRLSENSVKNRYRDISPYDQTRVILKQGSGDYINASFVNMEFPKCGVNLRYIAAQGPLPNTYSDFWQMCWEQQVRLIVMLTAISERGRAKCHQYWPDLNNTVNFSVSTSPKTTQSRNSTDLQLKTVREEINTDVAYREFDIIQIPSHRGSFQSVLRKNMETRRILQLQYINWPDHGVPNDADQLISFVEQVQRIRGENLAPVVVHCSAGIGRTGVLIAIETSINLMEHNYPIKPIELVQRMREHRAMLIQTTGQFQFVCESILKVFHRNHAENLLKDSTSMTIQS</sequence>
<dbReference type="SMART" id="SM00194">
    <property type="entry name" value="PTPc"/>
    <property type="match status" value="1"/>
</dbReference>
<gene>
    <name evidence="5" type="ORF">MN116_005316</name>
</gene>
<dbReference type="InterPro" id="IPR036034">
    <property type="entry name" value="PDZ_sf"/>
</dbReference>
<evidence type="ECO:0000259" key="3">
    <source>
        <dbReference type="PROSITE" id="PS50056"/>
    </source>
</evidence>
<dbReference type="SUPFAM" id="SSF52799">
    <property type="entry name" value="(Phosphotyrosine protein) phosphatases II"/>
    <property type="match status" value="1"/>
</dbReference>
<reference evidence="5" key="2">
    <citation type="journal article" date="2023" name="Infect Dis Poverty">
        <title>Chromosome-scale genome of the human blood fluke Schistosoma mekongi and its implications for public health.</title>
        <authorList>
            <person name="Zhou M."/>
            <person name="Xu L."/>
            <person name="Xu D."/>
            <person name="Chen W."/>
            <person name="Khan J."/>
            <person name="Hu Y."/>
            <person name="Huang H."/>
            <person name="Wei H."/>
            <person name="Zhang Y."/>
            <person name="Chusongsang P."/>
            <person name="Tanasarnprasert K."/>
            <person name="Hu X."/>
            <person name="Limpanont Y."/>
            <person name="Lv Z."/>
        </authorList>
    </citation>
    <scope>NUCLEOTIDE SEQUENCE</scope>
    <source>
        <strain evidence="5">LV_2022a</strain>
    </source>
</reference>
<evidence type="ECO:0000259" key="4">
    <source>
        <dbReference type="PROSITE" id="PS50106"/>
    </source>
</evidence>
<evidence type="ECO:0000259" key="2">
    <source>
        <dbReference type="PROSITE" id="PS50055"/>
    </source>
</evidence>
<dbReference type="SMART" id="SM00228">
    <property type="entry name" value="PDZ"/>
    <property type="match status" value="1"/>
</dbReference>
<feature type="region of interest" description="Disordered" evidence="1">
    <location>
        <begin position="69"/>
        <end position="98"/>
    </location>
</feature>
<dbReference type="SMART" id="SM00404">
    <property type="entry name" value="PTPc_motif"/>
    <property type="match status" value="1"/>
</dbReference>